<comment type="caution">
    <text evidence="1">The sequence shown here is derived from an EMBL/GenBank/DDBJ whole genome shotgun (WGS) entry which is preliminary data.</text>
</comment>
<accession>X1L9R0</accession>
<protein>
    <submittedName>
        <fullName evidence="1">Uncharacterized protein</fullName>
    </submittedName>
</protein>
<reference evidence="1" key="1">
    <citation type="journal article" date="2014" name="Front. Microbiol.">
        <title>High frequency of phylogenetically diverse reductive dehalogenase-homologous genes in deep subseafloor sedimentary metagenomes.</title>
        <authorList>
            <person name="Kawai M."/>
            <person name="Futagami T."/>
            <person name="Toyoda A."/>
            <person name="Takaki Y."/>
            <person name="Nishi S."/>
            <person name="Hori S."/>
            <person name="Arai W."/>
            <person name="Tsubouchi T."/>
            <person name="Morono Y."/>
            <person name="Uchiyama I."/>
            <person name="Ito T."/>
            <person name="Fujiyama A."/>
            <person name="Inagaki F."/>
            <person name="Takami H."/>
        </authorList>
    </citation>
    <scope>NUCLEOTIDE SEQUENCE</scope>
    <source>
        <strain evidence="1">Expedition CK06-06</strain>
    </source>
</reference>
<gene>
    <name evidence="1" type="ORF">S06H3_09443</name>
</gene>
<proteinExistence type="predicted"/>
<feature type="non-terminal residue" evidence="1">
    <location>
        <position position="1"/>
    </location>
</feature>
<dbReference type="AlphaFoldDB" id="X1L9R0"/>
<organism evidence="1">
    <name type="scientific">marine sediment metagenome</name>
    <dbReference type="NCBI Taxonomy" id="412755"/>
    <lineage>
        <taxon>unclassified sequences</taxon>
        <taxon>metagenomes</taxon>
        <taxon>ecological metagenomes</taxon>
    </lineage>
</organism>
<sequence>KSFAEQLISLKTEYFNSGNDNFQEIYGSGAIFGIGGRFEGDSGIFWGLELEYFSRKGEPLDYPARKSKKGLLVEGPDLTNMTGVEWNMDKTSTRLTIISVLSTIIYKPLKGSPISPNLTVKTGFTGTKEKFSGEYEYEGSDGWEEFKDDKSAFGFLVGGSGGIEFFSGPFRIFLFCGYNYVPSWSNLGYQDLGGFIAGGQILFTLYLD</sequence>
<name>X1L9R0_9ZZZZ</name>
<evidence type="ECO:0000313" key="1">
    <source>
        <dbReference type="EMBL" id="GAI16042.1"/>
    </source>
</evidence>
<dbReference type="EMBL" id="BARV01004165">
    <property type="protein sequence ID" value="GAI16042.1"/>
    <property type="molecule type" value="Genomic_DNA"/>
</dbReference>